<dbReference type="EMBL" id="LHYL01000002">
    <property type="protein sequence ID" value="KXB08926.1"/>
    <property type="molecule type" value="Genomic_DNA"/>
</dbReference>
<keyword evidence="4" id="KW-0479">Metal-binding</keyword>
<comment type="caution">
    <text evidence="8">The sequence shown here is derived from an EMBL/GenBank/DDBJ whole genome shotgun (WGS) entry which is preliminary data.</text>
</comment>
<dbReference type="AlphaFoldDB" id="A0A133VR42"/>
<dbReference type="InterPro" id="IPR036412">
    <property type="entry name" value="HAD-like_sf"/>
</dbReference>
<keyword evidence="3" id="KW-0963">Cytoplasm</keyword>
<evidence type="ECO:0000256" key="1">
    <source>
        <dbReference type="ARBA" id="ARBA00004496"/>
    </source>
</evidence>
<gene>
    <name evidence="8" type="ORF">AKJ59_00215</name>
</gene>
<dbReference type="InterPro" id="IPR006543">
    <property type="entry name" value="Histidinol-phos"/>
</dbReference>
<evidence type="ECO:0000256" key="6">
    <source>
        <dbReference type="ARBA" id="ARBA00023277"/>
    </source>
</evidence>
<dbReference type="NCBIfam" id="TIGR01662">
    <property type="entry name" value="HAD-SF-IIIA"/>
    <property type="match status" value="1"/>
</dbReference>
<dbReference type="CDD" id="cd07503">
    <property type="entry name" value="HAD_HisB-N"/>
    <property type="match status" value="1"/>
</dbReference>
<accession>A0A133VR42</accession>
<evidence type="ECO:0000256" key="7">
    <source>
        <dbReference type="ARBA" id="ARBA00031828"/>
    </source>
</evidence>
<name>A0A133VR42_9EURY</name>
<dbReference type="Gene3D" id="3.40.50.1000">
    <property type="entry name" value="HAD superfamily/HAD-like"/>
    <property type="match status" value="1"/>
</dbReference>
<comment type="subcellular location">
    <subcellularLocation>
        <location evidence="1">Cytoplasm</location>
    </subcellularLocation>
</comment>
<evidence type="ECO:0000256" key="2">
    <source>
        <dbReference type="ARBA" id="ARBA00005628"/>
    </source>
</evidence>
<keyword evidence="6" id="KW-0119">Carbohydrate metabolism</keyword>
<evidence type="ECO:0000256" key="5">
    <source>
        <dbReference type="ARBA" id="ARBA00022801"/>
    </source>
</evidence>
<proteinExistence type="inferred from homology"/>
<protein>
    <recommendedName>
        <fullName evidence="7">D,D-heptose 1,7-bisphosphate phosphatase</fullName>
    </recommendedName>
</protein>
<keyword evidence="9" id="KW-1185">Reference proteome</keyword>
<comment type="similarity">
    <text evidence="2">Belongs to the GmhB family.</text>
</comment>
<dbReference type="GO" id="GO:0046872">
    <property type="term" value="F:metal ion binding"/>
    <property type="evidence" value="ECO:0007669"/>
    <property type="project" value="UniProtKB-KW"/>
</dbReference>
<dbReference type="PATRIC" id="fig|1698287.3.peg.85"/>
<evidence type="ECO:0000313" key="8">
    <source>
        <dbReference type="EMBL" id="KXB08926.1"/>
    </source>
</evidence>
<evidence type="ECO:0000256" key="4">
    <source>
        <dbReference type="ARBA" id="ARBA00022723"/>
    </source>
</evidence>
<evidence type="ECO:0000313" key="9">
    <source>
        <dbReference type="Proteomes" id="UP000070248"/>
    </source>
</evidence>
<keyword evidence="5" id="KW-0378">Hydrolase</keyword>
<dbReference type="PANTHER" id="PTHR42891">
    <property type="entry name" value="D-GLYCERO-BETA-D-MANNO-HEPTOSE-1,7-BISPHOSPHATE 7-PHOSPHATASE"/>
    <property type="match status" value="1"/>
</dbReference>
<dbReference type="InterPro" id="IPR006549">
    <property type="entry name" value="HAD-SF_hydro_IIIA"/>
</dbReference>
<organism evidence="8 9">
    <name type="scientific">candidate division MSBL1 archaeon SCGC-AAA385M02</name>
    <dbReference type="NCBI Taxonomy" id="1698287"/>
    <lineage>
        <taxon>Archaea</taxon>
        <taxon>Methanobacteriati</taxon>
        <taxon>Methanobacteriota</taxon>
        <taxon>candidate division MSBL1</taxon>
    </lineage>
</organism>
<dbReference type="NCBIfam" id="TIGR01656">
    <property type="entry name" value="Histidinol-ppas"/>
    <property type="match status" value="1"/>
</dbReference>
<dbReference type="GO" id="GO:0016791">
    <property type="term" value="F:phosphatase activity"/>
    <property type="evidence" value="ECO:0007669"/>
    <property type="project" value="InterPro"/>
</dbReference>
<reference evidence="8 9" key="1">
    <citation type="journal article" date="2016" name="Sci. Rep.">
        <title>Metabolic traits of an uncultured archaeal lineage -MSBL1- from brine pools of the Red Sea.</title>
        <authorList>
            <person name="Mwirichia R."/>
            <person name="Alam I."/>
            <person name="Rashid M."/>
            <person name="Vinu M."/>
            <person name="Ba-Alawi W."/>
            <person name="Anthony Kamau A."/>
            <person name="Kamanda Ngugi D."/>
            <person name="Goker M."/>
            <person name="Klenk H.P."/>
            <person name="Bajic V."/>
            <person name="Stingl U."/>
        </authorList>
    </citation>
    <scope>NUCLEOTIDE SEQUENCE [LARGE SCALE GENOMIC DNA]</scope>
    <source>
        <strain evidence="8">SCGC-AAA385M02</strain>
    </source>
</reference>
<evidence type="ECO:0000256" key="3">
    <source>
        <dbReference type="ARBA" id="ARBA00022490"/>
    </source>
</evidence>
<dbReference type="GO" id="GO:0005737">
    <property type="term" value="C:cytoplasm"/>
    <property type="evidence" value="ECO:0007669"/>
    <property type="project" value="UniProtKB-SubCell"/>
</dbReference>
<dbReference type="GO" id="GO:0005975">
    <property type="term" value="P:carbohydrate metabolic process"/>
    <property type="evidence" value="ECO:0007669"/>
    <property type="project" value="InterPro"/>
</dbReference>
<dbReference type="PANTHER" id="PTHR42891:SF1">
    <property type="entry name" value="D-GLYCERO-BETA-D-MANNO-HEPTOSE-1,7-BISPHOSPHATE 7-PHOSPHATASE"/>
    <property type="match status" value="1"/>
</dbReference>
<dbReference type="InterPro" id="IPR004446">
    <property type="entry name" value="Heptose_bisP_phosphatase"/>
</dbReference>
<dbReference type="InterPro" id="IPR023214">
    <property type="entry name" value="HAD_sf"/>
</dbReference>
<dbReference type="SUPFAM" id="SSF56784">
    <property type="entry name" value="HAD-like"/>
    <property type="match status" value="1"/>
</dbReference>
<dbReference type="Pfam" id="PF13242">
    <property type="entry name" value="Hydrolase_like"/>
    <property type="match status" value="1"/>
</dbReference>
<dbReference type="Proteomes" id="UP000070248">
    <property type="component" value="Unassembled WGS sequence"/>
</dbReference>
<sequence>MKKCHRQYKENKEKSPLNNKPAVFLDRDGTIIKDHGYLDHPSQVVFFNETFSSLRRLSELFDLFIVTNQSGVAKGMISIEDVKKVNSYIESTFKDHGIKIVDTYVCPHDQSNNCECIKPKPYFMKKAEREHGIDLLQSFVIGDHPSDIEFSENVGAKGIYVLTGHGIKHRDELSPGTLITYGISEATELIIELYELSLYM</sequence>